<protein>
    <submittedName>
        <fullName evidence="2">Putative teichuronic acid biosynthesis glycosyltransferase TuaG</fullName>
        <ecNumber evidence="2">2.4.-.-</ecNumber>
    </submittedName>
</protein>
<keyword evidence="2" id="KW-0808">Transferase</keyword>
<accession>A0A1V4IQ91</accession>
<dbReference type="CDD" id="cd00761">
    <property type="entry name" value="Glyco_tranf_GTA_type"/>
    <property type="match status" value="1"/>
</dbReference>
<dbReference type="Gene3D" id="3.90.550.10">
    <property type="entry name" value="Spore Coat Polysaccharide Biosynthesis Protein SpsA, Chain A"/>
    <property type="match status" value="1"/>
</dbReference>
<dbReference type="GO" id="GO:0016758">
    <property type="term" value="F:hexosyltransferase activity"/>
    <property type="evidence" value="ECO:0007669"/>
    <property type="project" value="UniProtKB-ARBA"/>
</dbReference>
<sequence>MTKCIEHHVKKNDRTPDKAQSLVSIIIPAYNCERFIGITLNSVIGQTYSNWEAIVIDDYSTDNTGQIVKKYAERDSRIKYHRLIKNSGAAIARNTGVELCEGEFIAFLDSDDVWYPQKLSKQISFMRENGYMFTCTSYGKIDEDGSQLNTTIVASIKQDYNGILKNCPGNSTVIYNCKKLGKFKIPNIRKRNDYVMWLQIIKKAVYIYGLDEVLGSHRIRKGSLSRNKMGLIKYHWQVYRHIEHLSVIKSINLICYLCFKKVLRIK</sequence>
<dbReference type="EMBL" id="MZGV01000020">
    <property type="protein sequence ID" value="OPJ61647.1"/>
    <property type="molecule type" value="Genomic_DNA"/>
</dbReference>
<dbReference type="AlphaFoldDB" id="A0A1V4IQ91"/>
<organism evidence="2 3">
    <name type="scientific">Clostridium oryzae</name>
    <dbReference type="NCBI Taxonomy" id="1450648"/>
    <lineage>
        <taxon>Bacteria</taxon>
        <taxon>Bacillati</taxon>
        <taxon>Bacillota</taxon>
        <taxon>Clostridia</taxon>
        <taxon>Eubacteriales</taxon>
        <taxon>Clostridiaceae</taxon>
        <taxon>Clostridium</taxon>
    </lineage>
</organism>
<proteinExistence type="predicted"/>
<dbReference type="Pfam" id="PF00535">
    <property type="entry name" value="Glycos_transf_2"/>
    <property type="match status" value="1"/>
</dbReference>
<feature type="domain" description="Glycosyltransferase 2-like" evidence="1">
    <location>
        <begin position="24"/>
        <end position="152"/>
    </location>
</feature>
<dbReference type="InterPro" id="IPR001173">
    <property type="entry name" value="Glyco_trans_2-like"/>
</dbReference>
<evidence type="ECO:0000259" key="1">
    <source>
        <dbReference type="Pfam" id="PF00535"/>
    </source>
</evidence>
<comment type="caution">
    <text evidence="2">The sequence shown here is derived from an EMBL/GenBank/DDBJ whole genome shotgun (WGS) entry which is preliminary data.</text>
</comment>
<evidence type="ECO:0000313" key="2">
    <source>
        <dbReference type="EMBL" id="OPJ61647.1"/>
    </source>
</evidence>
<dbReference type="RefSeq" id="WP_242954396.1">
    <property type="nucleotide sequence ID" value="NZ_MZGV01000020.1"/>
</dbReference>
<reference evidence="2 3" key="1">
    <citation type="submission" date="2017-03" db="EMBL/GenBank/DDBJ databases">
        <title>Genome sequence of Clostridium oryzae DSM 28571.</title>
        <authorList>
            <person name="Poehlein A."/>
            <person name="Daniel R."/>
        </authorList>
    </citation>
    <scope>NUCLEOTIDE SEQUENCE [LARGE SCALE GENOMIC DNA]</scope>
    <source>
        <strain evidence="2 3">DSM 28571</strain>
    </source>
</reference>
<dbReference type="SUPFAM" id="SSF53448">
    <property type="entry name" value="Nucleotide-diphospho-sugar transferases"/>
    <property type="match status" value="1"/>
</dbReference>
<keyword evidence="3" id="KW-1185">Reference proteome</keyword>
<dbReference type="InterPro" id="IPR029044">
    <property type="entry name" value="Nucleotide-diphossugar_trans"/>
</dbReference>
<keyword evidence="2" id="KW-0328">Glycosyltransferase</keyword>
<name>A0A1V4IQ91_9CLOT</name>
<evidence type="ECO:0000313" key="3">
    <source>
        <dbReference type="Proteomes" id="UP000190080"/>
    </source>
</evidence>
<dbReference type="STRING" id="1450648.CLORY_21470"/>
<dbReference type="PANTHER" id="PTHR22916:SF3">
    <property type="entry name" value="UDP-GLCNAC:BETAGAL BETA-1,3-N-ACETYLGLUCOSAMINYLTRANSFERASE-LIKE PROTEIN 1"/>
    <property type="match status" value="1"/>
</dbReference>
<dbReference type="EC" id="2.4.-.-" evidence="2"/>
<gene>
    <name evidence="2" type="primary">tuaG_1</name>
    <name evidence="2" type="ORF">CLORY_21470</name>
</gene>
<dbReference type="Proteomes" id="UP000190080">
    <property type="component" value="Unassembled WGS sequence"/>
</dbReference>
<dbReference type="PANTHER" id="PTHR22916">
    <property type="entry name" value="GLYCOSYLTRANSFERASE"/>
    <property type="match status" value="1"/>
</dbReference>